<dbReference type="CDD" id="cd22827">
    <property type="entry name" value="Gal_Rha_Lectin_SUL-I-like"/>
    <property type="match status" value="1"/>
</dbReference>
<reference evidence="4" key="1">
    <citation type="journal article" date="2002" name="Science">
        <title>The draft genome of Ciona intestinalis: insights into chordate and vertebrate origins.</title>
        <authorList>
            <person name="Dehal P."/>
            <person name="Satou Y."/>
            <person name="Campbell R.K."/>
            <person name="Chapman J."/>
            <person name="Degnan B."/>
            <person name="De Tomaso A."/>
            <person name="Davidson B."/>
            <person name="Di Gregorio A."/>
            <person name="Gelpke M."/>
            <person name="Goodstein D.M."/>
            <person name="Harafuji N."/>
            <person name="Hastings K.E."/>
            <person name="Ho I."/>
            <person name="Hotta K."/>
            <person name="Huang W."/>
            <person name="Kawashima T."/>
            <person name="Lemaire P."/>
            <person name="Martinez D."/>
            <person name="Meinertzhagen I.A."/>
            <person name="Necula S."/>
            <person name="Nonaka M."/>
            <person name="Putnam N."/>
            <person name="Rash S."/>
            <person name="Saiga H."/>
            <person name="Satake M."/>
            <person name="Terry A."/>
            <person name="Yamada L."/>
            <person name="Wang H.G."/>
            <person name="Awazu S."/>
            <person name="Azumi K."/>
            <person name="Boore J."/>
            <person name="Branno M."/>
            <person name="Chin-Bow S."/>
            <person name="DeSantis R."/>
            <person name="Doyle S."/>
            <person name="Francino P."/>
            <person name="Keys D.N."/>
            <person name="Haga S."/>
            <person name="Hayashi H."/>
            <person name="Hino K."/>
            <person name="Imai K.S."/>
            <person name="Inaba K."/>
            <person name="Kano S."/>
            <person name="Kobayashi K."/>
            <person name="Kobayashi M."/>
            <person name="Lee B.I."/>
            <person name="Makabe K.W."/>
            <person name="Manohar C."/>
            <person name="Matassi G."/>
            <person name="Medina M."/>
            <person name="Mochizuki Y."/>
            <person name="Mount S."/>
            <person name="Morishita T."/>
            <person name="Miura S."/>
            <person name="Nakayama A."/>
            <person name="Nishizaka S."/>
            <person name="Nomoto H."/>
            <person name="Ohta F."/>
            <person name="Oishi K."/>
            <person name="Rigoutsos I."/>
            <person name="Sano M."/>
            <person name="Sasaki A."/>
            <person name="Sasakura Y."/>
            <person name="Shoguchi E."/>
            <person name="Shin-i T."/>
            <person name="Spagnuolo A."/>
            <person name="Stainier D."/>
            <person name="Suzuki M.M."/>
            <person name="Tassy O."/>
            <person name="Takatori N."/>
            <person name="Tokuoka M."/>
            <person name="Yagi K."/>
            <person name="Yoshizaki F."/>
            <person name="Wada S."/>
            <person name="Zhang C."/>
            <person name="Hyatt P.D."/>
            <person name="Larimer F."/>
            <person name="Detter C."/>
            <person name="Doggett N."/>
            <person name="Glavina T."/>
            <person name="Hawkins T."/>
            <person name="Richardson P."/>
            <person name="Lucas S."/>
            <person name="Kohara Y."/>
            <person name="Levine M."/>
            <person name="Satoh N."/>
            <person name="Rokhsar D.S."/>
        </authorList>
    </citation>
    <scope>NUCLEOTIDE SEQUENCE [LARGE SCALE GENOMIC DNA]</scope>
</reference>
<organism evidence="3 4">
    <name type="scientific">Ciona intestinalis</name>
    <name type="common">Transparent sea squirt</name>
    <name type="synonym">Ascidia intestinalis</name>
    <dbReference type="NCBI Taxonomy" id="7719"/>
    <lineage>
        <taxon>Eukaryota</taxon>
        <taxon>Metazoa</taxon>
        <taxon>Chordata</taxon>
        <taxon>Tunicata</taxon>
        <taxon>Ascidiacea</taxon>
        <taxon>Phlebobranchia</taxon>
        <taxon>Cionidae</taxon>
        <taxon>Ciona</taxon>
    </lineage>
</organism>
<dbReference type="Ensembl" id="ENSCINT00000005102.3">
    <property type="protein sequence ID" value="ENSCINP00000005102.3"/>
    <property type="gene ID" value="ENSCING00000002507.3"/>
</dbReference>
<proteinExistence type="predicted"/>
<dbReference type="OMA" id="CEINANV"/>
<dbReference type="Proteomes" id="UP000008144">
    <property type="component" value="Unassembled WGS sequence"/>
</dbReference>
<dbReference type="Pfam" id="PF02140">
    <property type="entry name" value="SUEL_Lectin"/>
    <property type="match status" value="2"/>
</dbReference>
<feature type="domain" description="SUEL-type lectin" evidence="2">
    <location>
        <begin position="27"/>
        <end position="114"/>
    </location>
</feature>
<dbReference type="InterPro" id="IPR000922">
    <property type="entry name" value="Lectin_gal-bd_dom"/>
</dbReference>
<accession>F6YER6</accession>
<reference evidence="3" key="2">
    <citation type="submission" date="2025-08" db="UniProtKB">
        <authorList>
            <consortium name="Ensembl"/>
        </authorList>
    </citation>
    <scope>IDENTIFICATION</scope>
</reference>
<feature type="domain" description="SUEL-type lectin" evidence="2">
    <location>
        <begin position="126"/>
        <end position="213"/>
    </location>
</feature>
<keyword evidence="4" id="KW-1185">Reference proteome</keyword>
<feature type="signal peptide" evidence="1">
    <location>
        <begin position="1"/>
        <end position="22"/>
    </location>
</feature>
<keyword evidence="1" id="KW-0732">Signal</keyword>
<dbReference type="FunFam" id="2.60.120.740:FF:000001">
    <property type="entry name" value="Adhesion G protein-coupled receptor L2"/>
    <property type="match status" value="1"/>
</dbReference>
<dbReference type="AlphaFoldDB" id="F6YER6"/>
<reference evidence="3" key="3">
    <citation type="submission" date="2025-09" db="UniProtKB">
        <authorList>
            <consortium name="Ensembl"/>
        </authorList>
    </citation>
    <scope>IDENTIFICATION</scope>
</reference>
<evidence type="ECO:0000256" key="1">
    <source>
        <dbReference type="SAM" id="SignalP"/>
    </source>
</evidence>
<evidence type="ECO:0000313" key="4">
    <source>
        <dbReference type="Proteomes" id="UP000008144"/>
    </source>
</evidence>
<protein>
    <recommendedName>
        <fullName evidence="2">SUEL-type lectin domain-containing protein</fullName>
    </recommendedName>
</protein>
<dbReference type="Gene3D" id="2.60.120.740">
    <property type="match status" value="2"/>
</dbReference>
<dbReference type="PANTHER" id="PTHR46780">
    <property type="entry name" value="PROTEIN EVA-1"/>
    <property type="match status" value="1"/>
</dbReference>
<dbReference type="GO" id="GO:0030246">
    <property type="term" value="F:carbohydrate binding"/>
    <property type="evidence" value="ECO:0007669"/>
    <property type="project" value="InterPro"/>
</dbReference>
<evidence type="ECO:0000313" key="3">
    <source>
        <dbReference type="Ensembl" id="ENSCINP00000005102.3"/>
    </source>
</evidence>
<feature type="chain" id="PRO_5003345934" description="SUEL-type lectin domain-containing protein" evidence="1">
    <location>
        <begin position="23"/>
        <end position="213"/>
    </location>
</feature>
<dbReference type="GeneTree" id="ENSGT00940000154285"/>
<dbReference type="PROSITE" id="PS50228">
    <property type="entry name" value="SUEL_LECTIN"/>
    <property type="match status" value="2"/>
</dbReference>
<evidence type="ECO:0000259" key="2">
    <source>
        <dbReference type="PROSITE" id="PS50228"/>
    </source>
</evidence>
<sequence>MTLIDRFCSFLLCIALLNPVSARYLSICEGGRTTVTCLPGYVIDIREAFYGRDNQHTCPSGTIHTTTCRASTSETLIRGKCQGRNSCSLLASNSVFGDSCRGTFKYIYLEYQCKENVNSGVRTATICENSQSTISCEQGSTINVLDSFYGRIDRTTCPSGNTYTTSCKAVHSPIYIRGLCQSRKTCTIRATNSVFGDPCYGTYKYVQIKYVCN</sequence>
<dbReference type="HOGENOM" id="CLU_078349_1_0_1"/>
<dbReference type="CDD" id="cd22837">
    <property type="entry name" value="Gal_Rha_Lectin_RBL_rpt3"/>
    <property type="match status" value="1"/>
</dbReference>
<dbReference type="InParanoid" id="F6YER6"/>
<dbReference type="InterPro" id="IPR043159">
    <property type="entry name" value="Lectin_gal-bd_sf"/>
</dbReference>
<name>F6YER6_CIOIN</name>